<dbReference type="Pfam" id="PF00105">
    <property type="entry name" value="zf-C4"/>
    <property type="match status" value="1"/>
</dbReference>
<dbReference type="PROSITE" id="PS00031">
    <property type="entry name" value="NUCLEAR_REC_DBD_1"/>
    <property type="match status" value="1"/>
</dbReference>
<keyword evidence="8" id="KW-0675">Receptor</keyword>
<dbReference type="GO" id="GO:0008270">
    <property type="term" value="F:zinc ion binding"/>
    <property type="evidence" value="ECO:0007669"/>
    <property type="project" value="UniProtKB-KW"/>
</dbReference>
<feature type="region of interest" description="Disordered" evidence="10">
    <location>
        <begin position="1"/>
        <end position="40"/>
    </location>
</feature>
<name>A0AA89BYP6_PINIB</name>
<accession>A0AA89BYP6</accession>
<dbReference type="GO" id="GO:0009888">
    <property type="term" value="P:tissue development"/>
    <property type="evidence" value="ECO:0007669"/>
    <property type="project" value="TreeGrafter"/>
</dbReference>
<evidence type="ECO:0000256" key="4">
    <source>
        <dbReference type="ARBA" id="ARBA00022833"/>
    </source>
</evidence>
<proteinExistence type="predicted"/>
<dbReference type="PRINTS" id="PR00398">
    <property type="entry name" value="STRDHORMONER"/>
</dbReference>
<dbReference type="FunFam" id="3.30.50.10:FF:000006">
    <property type="entry name" value="Nuclear receptor subfamily 5 group A member"/>
    <property type="match status" value="1"/>
</dbReference>
<evidence type="ECO:0000313" key="13">
    <source>
        <dbReference type="Proteomes" id="UP001186944"/>
    </source>
</evidence>
<comment type="caution">
    <text evidence="12">The sequence shown here is derived from an EMBL/GenBank/DDBJ whole genome shotgun (WGS) entry which is preliminary data.</text>
</comment>
<evidence type="ECO:0000256" key="2">
    <source>
        <dbReference type="ARBA" id="ARBA00022723"/>
    </source>
</evidence>
<dbReference type="Proteomes" id="UP001186944">
    <property type="component" value="Unassembled WGS sequence"/>
</dbReference>
<feature type="compositionally biased region" description="Basic and acidic residues" evidence="10">
    <location>
        <begin position="1"/>
        <end position="10"/>
    </location>
</feature>
<dbReference type="InterPro" id="IPR000536">
    <property type="entry name" value="Nucl_hrmn_rcpt_lig-bd"/>
</dbReference>
<dbReference type="EMBL" id="VSWD01000011">
    <property type="protein sequence ID" value="KAK3087569.1"/>
    <property type="molecule type" value="Genomic_DNA"/>
</dbReference>
<dbReference type="InterPro" id="IPR035500">
    <property type="entry name" value="NHR-like_dom_sf"/>
</dbReference>
<dbReference type="InterPro" id="IPR001723">
    <property type="entry name" value="Nuclear_hrmn_rcpt"/>
</dbReference>
<evidence type="ECO:0000256" key="10">
    <source>
        <dbReference type="SAM" id="MobiDB-lite"/>
    </source>
</evidence>
<keyword evidence="9" id="KW-0539">Nucleus</keyword>
<evidence type="ECO:0000256" key="3">
    <source>
        <dbReference type="ARBA" id="ARBA00022771"/>
    </source>
</evidence>
<reference evidence="12" key="1">
    <citation type="submission" date="2019-08" db="EMBL/GenBank/DDBJ databases">
        <title>The improved chromosome-level genome for the pearl oyster Pinctada fucata martensii using PacBio sequencing and Hi-C.</title>
        <authorList>
            <person name="Zheng Z."/>
        </authorList>
    </citation>
    <scope>NUCLEOTIDE SEQUENCE</scope>
    <source>
        <strain evidence="12">ZZ-2019</strain>
        <tissue evidence="12">Adductor muscle</tissue>
    </source>
</reference>
<evidence type="ECO:0000256" key="7">
    <source>
        <dbReference type="ARBA" id="ARBA00023163"/>
    </source>
</evidence>
<evidence type="ECO:0000256" key="6">
    <source>
        <dbReference type="ARBA" id="ARBA00023125"/>
    </source>
</evidence>
<dbReference type="SMART" id="SM00399">
    <property type="entry name" value="ZnF_C4"/>
    <property type="match status" value="1"/>
</dbReference>
<gene>
    <name evidence="12" type="ORF">FSP39_007643</name>
</gene>
<dbReference type="PRINTS" id="PR00047">
    <property type="entry name" value="STROIDFINGER"/>
</dbReference>
<evidence type="ECO:0000256" key="1">
    <source>
        <dbReference type="ARBA" id="ARBA00004123"/>
    </source>
</evidence>
<feature type="domain" description="Nuclear receptor" evidence="11">
    <location>
        <begin position="54"/>
        <end position="129"/>
    </location>
</feature>
<keyword evidence="3" id="KW-0863">Zinc-finger</keyword>
<dbReference type="GO" id="GO:0004879">
    <property type="term" value="F:nuclear receptor activity"/>
    <property type="evidence" value="ECO:0007669"/>
    <property type="project" value="InterPro"/>
</dbReference>
<dbReference type="GO" id="GO:0000978">
    <property type="term" value="F:RNA polymerase II cis-regulatory region sequence-specific DNA binding"/>
    <property type="evidence" value="ECO:0007669"/>
    <property type="project" value="TreeGrafter"/>
</dbReference>
<evidence type="ECO:0000259" key="11">
    <source>
        <dbReference type="PROSITE" id="PS51030"/>
    </source>
</evidence>
<dbReference type="PANTHER" id="PTHR24086:SF15">
    <property type="entry name" value="NUCLEAR HORMONE RECEPTOR FTZ-F1"/>
    <property type="match status" value="1"/>
</dbReference>
<evidence type="ECO:0000256" key="8">
    <source>
        <dbReference type="ARBA" id="ARBA00023170"/>
    </source>
</evidence>
<evidence type="ECO:0000256" key="9">
    <source>
        <dbReference type="ARBA" id="ARBA00023242"/>
    </source>
</evidence>
<dbReference type="Gene3D" id="3.30.50.10">
    <property type="entry name" value="Erythroid Transcription Factor GATA-1, subunit A"/>
    <property type="match status" value="1"/>
</dbReference>
<keyword evidence="13" id="KW-1185">Reference proteome</keyword>
<dbReference type="GO" id="GO:0090575">
    <property type="term" value="C:RNA polymerase II transcription regulator complex"/>
    <property type="evidence" value="ECO:0007669"/>
    <property type="project" value="TreeGrafter"/>
</dbReference>
<sequence length="739" mass="84259">MIQHAEKADSDDCPPITERPGSEQANSSNHEDIQEASGSNTDMQFPPDVKYCFEEVCPVCGDKVSGYHYGLLTCESCKGFFKRTVQNKKVYSCVDNRSCMIDKSQRKRCPYCRFQKCLSVGMKLEAVRQDRMRGGRNKFGPMYKRDRALKQQALRQQQQLLATCQMRLGNGMNMLQNGDQDIKPDPALLQQIVSEGGLGYAMNPSPMSSLPSPTMPDSPPADLSRAPSSQSSPTTPINSQVQFSMPPGFHHQQPSVMSAAMRNHYSPSPSNNHFNHFHQMPSFHPPIVPIVPHLITDMKLSMTDEAEIKQKLVSFLLSEYGHEDFSSEPSRLIHMICKLSDQLLFLMVEWARTSLFFKELKVEDQMKLLQNCKWSKFRSGLSRQIILEICKDIALFITGKWSEFRSGLSRQIILEICKDIALFITGKWSKFRSGLSRQIILEICKDIALFITGKWSDFRSGLSRQIILEICKDVALFITGKWSEFRSGLSRQIILEICKDIALFITGKWSKFRSGLSRQIILEICKDIALFITGKWSEFRSGLSRQIILEICKDIALFITGKWSKFRSGLSRQIILEICKDVALFITGKWSEFRSGLSRQIILEICKDVALFITGKWSKFRSGLSRQIILEICKDVALFITGKWSEFRSGLSRQIILEICKDIALFITGKWSKFRSGLSRQIILEICKDVALFITGKWSEFRSGLSRQIILEICKDVALFITGKWSEFRSGLSRQIRTV</sequence>
<protein>
    <recommendedName>
        <fullName evidence="11">Nuclear receptor domain-containing protein</fullName>
    </recommendedName>
</protein>
<keyword evidence="7" id="KW-0804">Transcription</keyword>
<feature type="compositionally biased region" description="Low complexity" evidence="10">
    <location>
        <begin position="202"/>
        <end position="212"/>
    </location>
</feature>
<dbReference type="InterPro" id="IPR013088">
    <property type="entry name" value="Znf_NHR/GATA"/>
</dbReference>
<keyword evidence="6" id="KW-0238">DNA-binding</keyword>
<evidence type="ECO:0000256" key="5">
    <source>
        <dbReference type="ARBA" id="ARBA00023015"/>
    </source>
</evidence>
<keyword evidence="4" id="KW-0862">Zinc</keyword>
<dbReference type="PROSITE" id="PS51030">
    <property type="entry name" value="NUCLEAR_REC_DBD_2"/>
    <property type="match status" value="1"/>
</dbReference>
<dbReference type="InterPro" id="IPR016355">
    <property type="entry name" value="NR5-like"/>
</dbReference>
<dbReference type="Pfam" id="PF00104">
    <property type="entry name" value="Hormone_recep"/>
    <property type="match status" value="1"/>
</dbReference>
<dbReference type="SUPFAM" id="SSF48508">
    <property type="entry name" value="Nuclear receptor ligand-binding domain"/>
    <property type="match status" value="1"/>
</dbReference>
<dbReference type="AlphaFoldDB" id="A0AA89BYP6"/>
<keyword evidence="5" id="KW-0805">Transcription regulation</keyword>
<dbReference type="GO" id="GO:0009755">
    <property type="term" value="P:hormone-mediated signaling pathway"/>
    <property type="evidence" value="ECO:0007669"/>
    <property type="project" value="TreeGrafter"/>
</dbReference>
<dbReference type="SUPFAM" id="SSF57716">
    <property type="entry name" value="Glucocorticoid receptor-like (DNA-binding domain)"/>
    <property type="match status" value="1"/>
</dbReference>
<dbReference type="Gene3D" id="1.10.565.10">
    <property type="entry name" value="Retinoid X Receptor"/>
    <property type="match status" value="1"/>
</dbReference>
<feature type="compositionally biased region" description="Polar residues" evidence="10">
    <location>
        <begin position="226"/>
        <end position="241"/>
    </location>
</feature>
<organism evidence="12 13">
    <name type="scientific">Pinctada imbricata</name>
    <name type="common">Atlantic pearl-oyster</name>
    <name type="synonym">Pinctada martensii</name>
    <dbReference type="NCBI Taxonomy" id="66713"/>
    <lineage>
        <taxon>Eukaryota</taxon>
        <taxon>Metazoa</taxon>
        <taxon>Spiralia</taxon>
        <taxon>Lophotrochozoa</taxon>
        <taxon>Mollusca</taxon>
        <taxon>Bivalvia</taxon>
        <taxon>Autobranchia</taxon>
        <taxon>Pteriomorphia</taxon>
        <taxon>Pterioida</taxon>
        <taxon>Pterioidea</taxon>
        <taxon>Pteriidae</taxon>
        <taxon>Pinctada</taxon>
    </lineage>
</organism>
<comment type="subcellular location">
    <subcellularLocation>
        <location evidence="1">Nucleus</location>
    </subcellularLocation>
</comment>
<feature type="region of interest" description="Disordered" evidence="10">
    <location>
        <begin position="200"/>
        <end position="241"/>
    </location>
</feature>
<keyword evidence="2" id="KW-0479">Metal-binding</keyword>
<dbReference type="InterPro" id="IPR001628">
    <property type="entry name" value="Znf_hrmn_rcpt"/>
</dbReference>
<dbReference type="PANTHER" id="PTHR24086">
    <property type="entry name" value="NUCLEAR RECEPTOR SUBFAMILY 5 GROUP A"/>
    <property type="match status" value="1"/>
</dbReference>
<evidence type="ECO:0000313" key="12">
    <source>
        <dbReference type="EMBL" id="KAK3087569.1"/>
    </source>
</evidence>
<dbReference type="CDD" id="cd07167">
    <property type="entry name" value="NR_DBD_Lrh-1_like"/>
    <property type="match status" value="1"/>
</dbReference>